<dbReference type="EMBL" id="CAJVQB010062952">
    <property type="protein sequence ID" value="CAG8840471.1"/>
    <property type="molecule type" value="Genomic_DNA"/>
</dbReference>
<keyword evidence="1" id="KW-0175">Coiled coil</keyword>
<sequence>EKNEYKVQITRLSDQNQQYQQEITRLEFMRNWSGITIADQNLQIRRLQDQVERFSLGEINRLRNENQLLSQVVSGRMIRGAINELRDDNQRLDQENQRLNQDIQRLNQDLEIVRRVRDNRIATQNVQIRNLQERVEQHSAELRERGIRTIPMFTRQEAFLEDDDMDTN</sequence>
<comment type="caution">
    <text evidence="2">The sequence shown here is derived from an EMBL/GenBank/DDBJ whole genome shotgun (WGS) entry which is preliminary data.</text>
</comment>
<name>A0ABN7WU27_GIGMA</name>
<protein>
    <submittedName>
        <fullName evidence="2">19842_t:CDS:1</fullName>
    </submittedName>
</protein>
<dbReference type="Proteomes" id="UP000789901">
    <property type="component" value="Unassembled WGS sequence"/>
</dbReference>
<keyword evidence="3" id="KW-1185">Reference proteome</keyword>
<gene>
    <name evidence="2" type="ORF">GMARGA_LOCUS34932</name>
</gene>
<evidence type="ECO:0000313" key="3">
    <source>
        <dbReference type="Proteomes" id="UP000789901"/>
    </source>
</evidence>
<reference evidence="2 3" key="1">
    <citation type="submission" date="2021-06" db="EMBL/GenBank/DDBJ databases">
        <authorList>
            <person name="Kallberg Y."/>
            <person name="Tangrot J."/>
            <person name="Rosling A."/>
        </authorList>
    </citation>
    <scope>NUCLEOTIDE SEQUENCE [LARGE SCALE GENOMIC DNA]</scope>
    <source>
        <strain evidence="2 3">120-4 pot B 10/14</strain>
    </source>
</reference>
<evidence type="ECO:0000313" key="2">
    <source>
        <dbReference type="EMBL" id="CAG8840471.1"/>
    </source>
</evidence>
<organism evidence="2 3">
    <name type="scientific">Gigaspora margarita</name>
    <dbReference type="NCBI Taxonomy" id="4874"/>
    <lineage>
        <taxon>Eukaryota</taxon>
        <taxon>Fungi</taxon>
        <taxon>Fungi incertae sedis</taxon>
        <taxon>Mucoromycota</taxon>
        <taxon>Glomeromycotina</taxon>
        <taxon>Glomeromycetes</taxon>
        <taxon>Diversisporales</taxon>
        <taxon>Gigasporaceae</taxon>
        <taxon>Gigaspora</taxon>
    </lineage>
</organism>
<proteinExistence type="predicted"/>
<feature type="non-terminal residue" evidence="2">
    <location>
        <position position="1"/>
    </location>
</feature>
<feature type="coiled-coil region" evidence="1">
    <location>
        <begin position="2"/>
        <end position="29"/>
    </location>
</feature>
<feature type="coiled-coil region" evidence="1">
    <location>
        <begin position="78"/>
        <end position="141"/>
    </location>
</feature>
<evidence type="ECO:0000256" key="1">
    <source>
        <dbReference type="SAM" id="Coils"/>
    </source>
</evidence>
<accession>A0ABN7WU27</accession>